<accession>A8PED4</accession>
<comment type="caution">
    <text evidence="3">The sequence shown here is derived from an EMBL/GenBank/DDBJ whole genome shotgun (WGS) entry which is preliminary data.</text>
</comment>
<organism evidence="3 4">
    <name type="scientific">Coprinopsis cinerea (strain Okayama-7 / 130 / ATCC MYA-4618 / FGSC 9003)</name>
    <name type="common">Inky cap fungus</name>
    <name type="synonym">Hormographiella aspergillata</name>
    <dbReference type="NCBI Taxonomy" id="240176"/>
    <lineage>
        <taxon>Eukaryota</taxon>
        <taxon>Fungi</taxon>
        <taxon>Dikarya</taxon>
        <taxon>Basidiomycota</taxon>
        <taxon>Agaricomycotina</taxon>
        <taxon>Agaricomycetes</taxon>
        <taxon>Agaricomycetidae</taxon>
        <taxon>Agaricales</taxon>
        <taxon>Agaricineae</taxon>
        <taxon>Psathyrellaceae</taxon>
        <taxon>Coprinopsis</taxon>
    </lineage>
</organism>
<dbReference type="Pfam" id="PF00646">
    <property type="entry name" value="F-box"/>
    <property type="match status" value="1"/>
</dbReference>
<dbReference type="SUPFAM" id="SSF81383">
    <property type="entry name" value="F-box domain"/>
    <property type="match status" value="1"/>
</dbReference>
<dbReference type="EMBL" id="AACS02000007">
    <property type="protein sequence ID" value="EAU81025.2"/>
    <property type="molecule type" value="Genomic_DNA"/>
</dbReference>
<proteinExistence type="predicted"/>
<dbReference type="AlphaFoldDB" id="A8PED4"/>
<name>A8PED4_COPC7</name>
<dbReference type="InParanoid" id="A8PED4"/>
<keyword evidence="4" id="KW-1185">Reference proteome</keyword>
<feature type="domain" description="F-box" evidence="2">
    <location>
        <begin position="142"/>
        <end position="174"/>
    </location>
</feature>
<gene>
    <name evidence="3" type="ORF">CC1G_10144</name>
</gene>
<dbReference type="HOGENOM" id="CLU_566209_0_0_1"/>
<dbReference type="CDD" id="cd09917">
    <property type="entry name" value="F-box_SF"/>
    <property type="match status" value="1"/>
</dbReference>
<reference evidence="3 4" key="1">
    <citation type="journal article" date="2010" name="Proc. Natl. Acad. Sci. U.S.A.">
        <title>Insights into evolution of multicellular fungi from the assembled chromosomes of the mushroom Coprinopsis cinerea (Coprinus cinereus).</title>
        <authorList>
            <person name="Stajich J.E."/>
            <person name="Wilke S.K."/>
            <person name="Ahren D."/>
            <person name="Au C.H."/>
            <person name="Birren B.W."/>
            <person name="Borodovsky M."/>
            <person name="Burns C."/>
            <person name="Canback B."/>
            <person name="Casselton L.A."/>
            <person name="Cheng C.K."/>
            <person name="Deng J."/>
            <person name="Dietrich F.S."/>
            <person name="Fargo D.C."/>
            <person name="Farman M.L."/>
            <person name="Gathman A.C."/>
            <person name="Goldberg J."/>
            <person name="Guigo R."/>
            <person name="Hoegger P.J."/>
            <person name="Hooker J.B."/>
            <person name="Huggins A."/>
            <person name="James T.Y."/>
            <person name="Kamada T."/>
            <person name="Kilaru S."/>
            <person name="Kodira C."/>
            <person name="Kues U."/>
            <person name="Kupfer D."/>
            <person name="Kwan H.S."/>
            <person name="Lomsadze A."/>
            <person name="Li W."/>
            <person name="Lilly W.W."/>
            <person name="Ma L.J."/>
            <person name="Mackey A.J."/>
            <person name="Manning G."/>
            <person name="Martin F."/>
            <person name="Muraguchi H."/>
            <person name="Natvig D.O."/>
            <person name="Palmerini H."/>
            <person name="Ramesh M.A."/>
            <person name="Rehmeyer C.J."/>
            <person name="Roe B.A."/>
            <person name="Shenoy N."/>
            <person name="Stanke M."/>
            <person name="Ter-Hovhannisyan V."/>
            <person name="Tunlid A."/>
            <person name="Velagapudi R."/>
            <person name="Vision T.J."/>
            <person name="Zeng Q."/>
            <person name="Zolan M.E."/>
            <person name="Pukkila P.J."/>
        </authorList>
    </citation>
    <scope>NUCLEOTIDE SEQUENCE [LARGE SCALE GENOMIC DNA]</scope>
    <source>
        <strain evidence="4">Okayama-7 / 130 / ATCC MYA-4618 / FGSC 9003</strain>
    </source>
</reference>
<evidence type="ECO:0000259" key="2">
    <source>
        <dbReference type="Pfam" id="PF00646"/>
    </source>
</evidence>
<dbReference type="KEGG" id="cci:CC1G_10144"/>
<evidence type="ECO:0000313" key="4">
    <source>
        <dbReference type="Proteomes" id="UP000001861"/>
    </source>
</evidence>
<dbReference type="InterPro" id="IPR001810">
    <property type="entry name" value="F-box_dom"/>
</dbReference>
<dbReference type="RefSeq" id="XP_001840770.2">
    <property type="nucleotide sequence ID" value="XM_001840718.2"/>
</dbReference>
<evidence type="ECO:0000256" key="1">
    <source>
        <dbReference type="SAM" id="MobiDB-lite"/>
    </source>
</evidence>
<protein>
    <recommendedName>
        <fullName evidence="2">F-box domain-containing protein</fullName>
    </recommendedName>
</protein>
<dbReference type="VEuPathDB" id="FungiDB:CC1G_10144"/>
<feature type="region of interest" description="Disordered" evidence="1">
    <location>
        <begin position="1"/>
        <end position="28"/>
    </location>
</feature>
<dbReference type="GeneID" id="6017422"/>
<evidence type="ECO:0000313" key="3">
    <source>
        <dbReference type="EMBL" id="EAU81025.2"/>
    </source>
</evidence>
<dbReference type="Proteomes" id="UP000001861">
    <property type="component" value="Unassembled WGS sequence"/>
</dbReference>
<dbReference type="InterPro" id="IPR036047">
    <property type="entry name" value="F-box-like_dom_sf"/>
</dbReference>
<sequence>MLTLTTVTRSDEGRGSTGEQGINHPPNGTSCETITIQSVPASGPALQVTIADTEATTPSENPLAPSANIQEAVNIAAATAEVGPMIWQATTVPAINYRHKVPRYPHSHFRRAQCHKCIRIHGVCTLCNQIHVAERESKFVTKIPYDVLEVIMINMNPAHLFALARTCWHFRQAVALWLRNNTVRLVTRRGISNTARLLHAINRFRCMIAGPDMLGIWFPGLESRTGLHIFLSNNYRAKTEIRAILSDNKFTRDDIQEALTDISPYKAKAIYPEFGTTVEYVEIWRKEGAMPCYLIMSKFADPMATVAELPNTLFMLGTDGRDAVMMYPRYTLRLEGVSNYDYFGHEIIEECTHYSRYGFVVWDHDTFMPVTSHSTCGYHVDCLFTIRNSHDNQVLRTRLRPADRIEKSIKPIQWPCPFSLWRLRCHDICNNHPFPYDVNANRPIYQCNSRVIKQQTNEAKDDATYKKKAHRNALNYKQRRAI</sequence>